<proteinExistence type="predicted"/>
<dbReference type="InterPro" id="IPR044823">
    <property type="entry name" value="ASIL1/2-like"/>
</dbReference>
<accession>A0A5J5BFT7</accession>
<dbReference type="PANTHER" id="PTHR31307:SF45">
    <property type="entry name" value="OS09G0558200 PROTEIN"/>
    <property type="match status" value="1"/>
</dbReference>
<feature type="region of interest" description="Disordered" evidence="1">
    <location>
        <begin position="51"/>
        <end position="81"/>
    </location>
</feature>
<dbReference type="AlphaFoldDB" id="A0A5J5BFT7"/>
<sequence length="201" mass="22331">MTITGFGSSWQFYVRMGGLLKGTCCLQSKVGDDVANGAAEVENLRALPNSMGNLENHVKGGQDHVQDSNQDNGSNAVPDNNEFSTLQYKMANVADRSTKINALKRRSFGSDVAESIMILAHSILKIEQTGMEMYRESERLRLETEMKRAEMDLKRTEIIAKTQLQIVKLFVKRTCNHNNESGDSSLVAEPIVMTNTKENEG</sequence>
<dbReference type="Proteomes" id="UP000325577">
    <property type="component" value="Linkage Group LG12"/>
</dbReference>
<evidence type="ECO:0000313" key="2">
    <source>
        <dbReference type="EMBL" id="KAA8541548.1"/>
    </source>
</evidence>
<gene>
    <name evidence="2" type="ORF">F0562_022700</name>
</gene>
<dbReference type="EMBL" id="CM018035">
    <property type="protein sequence ID" value="KAA8541548.1"/>
    <property type="molecule type" value="Genomic_DNA"/>
</dbReference>
<feature type="compositionally biased region" description="Basic and acidic residues" evidence="1">
    <location>
        <begin position="56"/>
        <end position="66"/>
    </location>
</feature>
<dbReference type="PANTHER" id="PTHR31307">
    <property type="entry name" value="TRIHELIX TRANSCRIPTION FACTOR ASIL2"/>
    <property type="match status" value="1"/>
</dbReference>
<feature type="compositionally biased region" description="Polar residues" evidence="1">
    <location>
        <begin position="67"/>
        <end position="81"/>
    </location>
</feature>
<reference evidence="2 3" key="1">
    <citation type="submission" date="2019-09" db="EMBL/GenBank/DDBJ databases">
        <title>A chromosome-level genome assembly of the Chinese tupelo Nyssa sinensis.</title>
        <authorList>
            <person name="Yang X."/>
            <person name="Kang M."/>
            <person name="Yang Y."/>
            <person name="Xiong H."/>
            <person name="Wang M."/>
            <person name="Zhang Z."/>
            <person name="Wang Z."/>
            <person name="Wu H."/>
            <person name="Ma T."/>
            <person name="Liu J."/>
            <person name="Xi Z."/>
        </authorList>
    </citation>
    <scope>NUCLEOTIDE SEQUENCE [LARGE SCALE GENOMIC DNA]</scope>
    <source>
        <strain evidence="2">J267</strain>
        <tissue evidence="2">Leaf</tissue>
    </source>
</reference>
<dbReference type="OrthoDB" id="1900300at2759"/>
<organism evidence="2 3">
    <name type="scientific">Nyssa sinensis</name>
    <dbReference type="NCBI Taxonomy" id="561372"/>
    <lineage>
        <taxon>Eukaryota</taxon>
        <taxon>Viridiplantae</taxon>
        <taxon>Streptophyta</taxon>
        <taxon>Embryophyta</taxon>
        <taxon>Tracheophyta</taxon>
        <taxon>Spermatophyta</taxon>
        <taxon>Magnoliopsida</taxon>
        <taxon>eudicotyledons</taxon>
        <taxon>Gunneridae</taxon>
        <taxon>Pentapetalae</taxon>
        <taxon>asterids</taxon>
        <taxon>Cornales</taxon>
        <taxon>Nyssaceae</taxon>
        <taxon>Nyssa</taxon>
    </lineage>
</organism>
<protein>
    <submittedName>
        <fullName evidence="2">Uncharacterized protein</fullName>
    </submittedName>
</protein>
<evidence type="ECO:0000313" key="3">
    <source>
        <dbReference type="Proteomes" id="UP000325577"/>
    </source>
</evidence>
<keyword evidence="3" id="KW-1185">Reference proteome</keyword>
<evidence type="ECO:0000256" key="1">
    <source>
        <dbReference type="SAM" id="MobiDB-lite"/>
    </source>
</evidence>
<name>A0A5J5BFT7_9ASTE</name>